<proteinExistence type="predicted"/>
<keyword evidence="4" id="KW-1185">Reference proteome</keyword>
<dbReference type="InterPro" id="IPR036237">
    <property type="entry name" value="Xyl_isomerase-like_sf"/>
</dbReference>
<dbReference type="EMBL" id="BMGB01000001">
    <property type="protein sequence ID" value="GGB07172.1"/>
    <property type="molecule type" value="Genomic_DNA"/>
</dbReference>
<dbReference type="GO" id="GO:0016853">
    <property type="term" value="F:isomerase activity"/>
    <property type="evidence" value="ECO:0007669"/>
    <property type="project" value="UniProtKB-KW"/>
</dbReference>
<gene>
    <name evidence="3" type="ORF">GCM10010979_22100</name>
</gene>
<reference evidence="3" key="2">
    <citation type="submission" date="2020-09" db="EMBL/GenBank/DDBJ databases">
        <authorList>
            <person name="Sun Q."/>
            <person name="Zhou Y."/>
        </authorList>
    </citation>
    <scope>NUCLEOTIDE SEQUENCE</scope>
    <source>
        <strain evidence="3">CGMCC 1.12813</strain>
    </source>
</reference>
<dbReference type="InterPro" id="IPR013022">
    <property type="entry name" value="Xyl_isomerase-like_TIM-brl"/>
</dbReference>
<protein>
    <submittedName>
        <fullName evidence="3">Xylose isomerase</fullName>
    </submittedName>
</protein>
<name>A0A916SM28_9MICO</name>
<accession>A0A916SM28</accession>
<dbReference type="PANTHER" id="PTHR12110">
    <property type="entry name" value="HYDROXYPYRUVATE ISOMERASE"/>
    <property type="match status" value="1"/>
</dbReference>
<dbReference type="Gene3D" id="3.20.20.150">
    <property type="entry name" value="Divalent-metal-dependent TIM barrel enzymes"/>
    <property type="match status" value="1"/>
</dbReference>
<keyword evidence="3" id="KW-0413">Isomerase</keyword>
<comment type="caution">
    <text evidence="3">The sequence shown here is derived from an EMBL/GenBank/DDBJ whole genome shotgun (WGS) entry which is preliminary data.</text>
</comment>
<dbReference type="SUPFAM" id="SSF51658">
    <property type="entry name" value="Xylose isomerase-like"/>
    <property type="match status" value="1"/>
</dbReference>
<evidence type="ECO:0000259" key="2">
    <source>
        <dbReference type="Pfam" id="PF01261"/>
    </source>
</evidence>
<reference evidence="3" key="1">
    <citation type="journal article" date="2014" name="Int. J. Syst. Evol. Microbiol.">
        <title>Complete genome sequence of Corynebacterium casei LMG S-19264T (=DSM 44701T), isolated from a smear-ripened cheese.</title>
        <authorList>
            <consortium name="US DOE Joint Genome Institute (JGI-PGF)"/>
            <person name="Walter F."/>
            <person name="Albersmeier A."/>
            <person name="Kalinowski J."/>
            <person name="Ruckert C."/>
        </authorList>
    </citation>
    <scope>NUCLEOTIDE SEQUENCE</scope>
    <source>
        <strain evidence="3">CGMCC 1.12813</strain>
    </source>
</reference>
<evidence type="ECO:0000313" key="3">
    <source>
        <dbReference type="EMBL" id="GGB07172.1"/>
    </source>
</evidence>
<dbReference type="InterPro" id="IPR050312">
    <property type="entry name" value="IolE/XylAMocC-like"/>
</dbReference>
<dbReference type="AlphaFoldDB" id="A0A916SM28"/>
<dbReference type="PANTHER" id="PTHR12110:SF41">
    <property type="entry name" value="INOSOSE DEHYDRATASE"/>
    <property type="match status" value="1"/>
</dbReference>
<feature type="domain" description="Xylose isomerase-like TIM barrel" evidence="2">
    <location>
        <begin position="72"/>
        <end position="211"/>
    </location>
</feature>
<sequence>MTPTVSVQLYSVRDAIAADLQGAVARLAEIGLRNVEPYGFAERVDDYERAFSASGISAPSGHAAVIDSDEPDRYFEAAVRLGIGTVIDPLVPTERWRSADDVAKTADRVNELTARAAGFGLAFGYHNHQWELANQIDGRHALLGFVDRLDDSVVLEIDTFWASVGGADTPALLRTLGDRVRFIHVKDGALSDDTSLQRPAGGGAVDVAGALAAAPQATRVIEFDAYAGDVFEGIAQSFAWLKENDS</sequence>
<evidence type="ECO:0000256" key="1">
    <source>
        <dbReference type="ARBA" id="ARBA00023277"/>
    </source>
</evidence>
<evidence type="ECO:0000313" key="4">
    <source>
        <dbReference type="Proteomes" id="UP000606922"/>
    </source>
</evidence>
<keyword evidence="1" id="KW-0119">Carbohydrate metabolism</keyword>
<organism evidence="3 4">
    <name type="scientific">Conyzicola nivalis</name>
    <dbReference type="NCBI Taxonomy" id="1477021"/>
    <lineage>
        <taxon>Bacteria</taxon>
        <taxon>Bacillati</taxon>
        <taxon>Actinomycetota</taxon>
        <taxon>Actinomycetes</taxon>
        <taxon>Micrococcales</taxon>
        <taxon>Microbacteriaceae</taxon>
        <taxon>Conyzicola</taxon>
    </lineage>
</organism>
<dbReference type="Pfam" id="PF01261">
    <property type="entry name" value="AP_endonuc_2"/>
    <property type="match status" value="1"/>
</dbReference>
<dbReference type="RefSeq" id="WP_188510654.1">
    <property type="nucleotide sequence ID" value="NZ_BMGB01000001.1"/>
</dbReference>
<dbReference type="Proteomes" id="UP000606922">
    <property type="component" value="Unassembled WGS sequence"/>
</dbReference>